<evidence type="ECO:0000256" key="6">
    <source>
        <dbReference type="SAM" id="MobiDB-lite"/>
    </source>
</evidence>
<organism evidence="7 8">
    <name type="scientific">Desmophyllum pertusum</name>
    <dbReference type="NCBI Taxonomy" id="174260"/>
    <lineage>
        <taxon>Eukaryota</taxon>
        <taxon>Metazoa</taxon>
        <taxon>Cnidaria</taxon>
        <taxon>Anthozoa</taxon>
        <taxon>Hexacorallia</taxon>
        <taxon>Scleractinia</taxon>
        <taxon>Caryophylliina</taxon>
        <taxon>Caryophylliidae</taxon>
        <taxon>Desmophyllum</taxon>
    </lineage>
</organism>
<dbReference type="GO" id="GO:0034198">
    <property type="term" value="P:cellular response to amino acid starvation"/>
    <property type="evidence" value="ECO:0007669"/>
    <property type="project" value="TreeGrafter"/>
</dbReference>
<name>A0A9X0D9W9_9CNID</name>
<evidence type="ECO:0000256" key="2">
    <source>
        <dbReference type="ARBA" id="ARBA00022574"/>
    </source>
</evidence>
<dbReference type="InterPro" id="IPR036322">
    <property type="entry name" value="WD40_repeat_dom_sf"/>
</dbReference>
<reference evidence="7" key="1">
    <citation type="submission" date="2023-01" db="EMBL/GenBank/DDBJ databases">
        <title>Genome assembly of the deep-sea coral Lophelia pertusa.</title>
        <authorList>
            <person name="Herrera S."/>
            <person name="Cordes E."/>
        </authorList>
    </citation>
    <scope>NUCLEOTIDE SEQUENCE</scope>
    <source>
        <strain evidence="7">USNM1676648</strain>
        <tissue evidence="7">Polyp</tissue>
    </source>
</reference>
<dbReference type="InterPro" id="IPR001680">
    <property type="entry name" value="WD40_rpt"/>
</dbReference>
<proteinExistence type="inferred from homology"/>
<evidence type="ECO:0000313" key="8">
    <source>
        <dbReference type="Proteomes" id="UP001163046"/>
    </source>
</evidence>
<feature type="repeat" description="WD" evidence="5">
    <location>
        <begin position="121"/>
        <end position="163"/>
    </location>
</feature>
<evidence type="ECO:0000256" key="1">
    <source>
        <dbReference type="ARBA" id="ARBA00008134"/>
    </source>
</evidence>
<feature type="region of interest" description="Disordered" evidence="6">
    <location>
        <begin position="455"/>
        <end position="547"/>
    </location>
</feature>
<feature type="repeat" description="WD" evidence="5">
    <location>
        <begin position="164"/>
        <end position="197"/>
    </location>
</feature>
<dbReference type="Pfam" id="PF00400">
    <property type="entry name" value="WD40"/>
    <property type="match status" value="3"/>
</dbReference>
<dbReference type="InterPro" id="IPR015943">
    <property type="entry name" value="WD40/YVTN_repeat-like_dom_sf"/>
</dbReference>
<evidence type="ECO:0000256" key="5">
    <source>
        <dbReference type="PROSITE-ProRule" id="PRU00221"/>
    </source>
</evidence>
<keyword evidence="2 5" id="KW-0853">WD repeat</keyword>
<dbReference type="PANTHER" id="PTHR46200:SF1">
    <property type="entry name" value="GATOR COMPLEX PROTEIN WDR24"/>
    <property type="match status" value="1"/>
</dbReference>
<feature type="compositionally biased region" description="Polar residues" evidence="6">
    <location>
        <begin position="495"/>
        <end position="518"/>
    </location>
</feature>
<dbReference type="SUPFAM" id="SSF50978">
    <property type="entry name" value="WD40 repeat-like"/>
    <property type="match status" value="1"/>
</dbReference>
<dbReference type="GO" id="GO:1904263">
    <property type="term" value="P:positive regulation of TORC1 signaling"/>
    <property type="evidence" value="ECO:0007669"/>
    <property type="project" value="TreeGrafter"/>
</dbReference>
<sequence length="630" mass="70496">MSFWEFVEKPSAQEMAKTQDKGVGGGSNNFSTMYCNVDGALNSLSTSKDGSQVVVAGRNVFKVIGIEESGFVEKTNLRVGRINLNFSITDVQSHMATAAGNGAVVLWNLNKITKQKQELVFQEHKRTVNRIQFHPFEKDLLLSGSQDGTMKFFDLRKQSIASTFHGKAESIRDVQFNPFDGQKFAAASEDGNIQLWDSRQTNSPINQYVGHNGPTFAIDWHPEERNWVASAGRDKMVKVWDWRPQRKFQIASCALLVDFDIHVWDIRRPYIPYASFGEHKDAVTGILWRQSLRNKDPFVFLSCAKDSMLYQHVFSDAQHPPDHAPRVGLSFNVSGDISVASSDQLSKRFPSQNTIQTRPRGGNNLLVLQHNNEASHRKYQDMADNVSEVKSTLFVYQNNKSTKEDWFRILAKSYQLTGRTYSDLCEHNFNIASKLMMHEHAQTWSVLKTLYSSTGGSGTTPATLGPSAKNALAVGSHGSGGGLSMTENPEPITGGVNTQSNVQTTTANPKHQASQQWHKTLGQRLTRKANENDDSSSSGSEDGNPKLMNFGGRDFMFNEDQDDVQFFYDDSVLSEMRLKTGNYPAKLLNPGLLWMTDLLLHHLTRIQTDPSHPPAISSLNQQVLPRMPSR</sequence>
<comment type="caution">
    <text evidence="7">The sequence shown here is derived from an EMBL/GenBank/DDBJ whole genome shotgun (WGS) entry which is preliminary data.</text>
</comment>
<evidence type="ECO:0000313" key="7">
    <source>
        <dbReference type="EMBL" id="KAJ7391916.1"/>
    </source>
</evidence>
<dbReference type="GO" id="GO:0005829">
    <property type="term" value="C:cytosol"/>
    <property type="evidence" value="ECO:0007669"/>
    <property type="project" value="TreeGrafter"/>
</dbReference>
<dbReference type="InterPro" id="IPR037590">
    <property type="entry name" value="WDR24"/>
</dbReference>
<dbReference type="GO" id="GO:0061700">
    <property type="term" value="C:GATOR2 complex"/>
    <property type="evidence" value="ECO:0007669"/>
    <property type="project" value="TreeGrafter"/>
</dbReference>
<dbReference type="GO" id="GO:0005774">
    <property type="term" value="C:vacuolar membrane"/>
    <property type="evidence" value="ECO:0007669"/>
    <property type="project" value="TreeGrafter"/>
</dbReference>
<evidence type="ECO:0000256" key="3">
    <source>
        <dbReference type="ARBA" id="ARBA00022737"/>
    </source>
</evidence>
<accession>A0A9X0D9W9</accession>
<dbReference type="PROSITE" id="PS50082">
    <property type="entry name" value="WD_REPEATS_2"/>
    <property type="match status" value="3"/>
</dbReference>
<dbReference type="Gene3D" id="2.130.10.10">
    <property type="entry name" value="YVTN repeat-like/Quinoprotein amine dehydrogenase"/>
    <property type="match status" value="1"/>
</dbReference>
<dbReference type="PROSITE" id="PS50294">
    <property type="entry name" value="WD_REPEATS_REGION"/>
    <property type="match status" value="3"/>
</dbReference>
<dbReference type="AlphaFoldDB" id="A0A9X0D9W9"/>
<comment type="similarity">
    <text evidence="1">Belongs to the WD repeat WDR24 family.</text>
</comment>
<dbReference type="OrthoDB" id="60955at2759"/>
<keyword evidence="8" id="KW-1185">Reference proteome</keyword>
<keyword evidence="3" id="KW-0677">Repeat</keyword>
<protein>
    <recommendedName>
        <fullName evidence="4">GATOR2 complex protein WDR24</fullName>
    </recommendedName>
</protein>
<dbReference type="GO" id="GO:0016239">
    <property type="term" value="P:positive regulation of macroautophagy"/>
    <property type="evidence" value="ECO:0007669"/>
    <property type="project" value="TreeGrafter"/>
</dbReference>
<dbReference type="PANTHER" id="PTHR46200">
    <property type="entry name" value="GATOR COMPLEX PROTEIN WDR24"/>
    <property type="match status" value="1"/>
</dbReference>
<evidence type="ECO:0000256" key="4">
    <source>
        <dbReference type="ARBA" id="ARBA00040269"/>
    </source>
</evidence>
<gene>
    <name evidence="7" type="primary">WDR24_2</name>
    <name evidence="7" type="ORF">OS493_016213</name>
</gene>
<feature type="region of interest" description="Disordered" evidence="6">
    <location>
        <begin position="609"/>
        <end position="630"/>
    </location>
</feature>
<dbReference type="EMBL" id="MU825404">
    <property type="protein sequence ID" value="KAJ7391916.1"/>
    <property type="molecule type" value="Genomic_DNA"/>
</dbReference>
<dbReference type="Proteomes" id="UP001163046">
    <property type="component" value="Unassembled WGS sequence"/>
</dbReference>
<dbReference type="SMART" id="SM00320">
    <property type="entry name" value="WD40"/>
    <property type="match status" value="4"/>
</dbReference>
<feature type="repeat" description="WD" evidence="5">
    <location>
        <begin position="208"/>
        <end position="241"/>
    </location>
</feature>